<name>A0AAD4IKK8_9PLEO</name>
<gene>
    <name evidence="1" type="ORF">G6011_01609</name>
</gene>
<reference evidence="1" key="1">
    <citation type="submission" date="2021-07" db="EMBL/GenBank/DDBJ databases">
        <title>Genome Resource of American Ginseng Black Spot Pathogen Alternaria panax.</title>
        <authorList>
            <person name="Qiu C."/>
            <person name="Wang W."/>
            <person name="Liu Z."/>
        </authorList>
    </citation>
    <scope>NUCLEOTIDE SEQUENCE</scope>
    <source>
        <strain evidence="1">BNCC115425</strain>
    </source>
</reference>
<accession>A0AAD4IKK8</accession>
<evidence type="ECO:0000313" key="1">
    <source>
        <dbReference type="EMBL" id="KAG9196488.1"/>
    </source>
</evidence>
<dbReference type="Proteomes" id="UP001199106">
    <property type="component" value="Unassembled WGS sequence"/>
</dbReference>
<comment type="caution">
    <text evidence="1">The sequence shown here is derived from an EMBL/GenBank/DDBJ whole genome shotgun (WGS) entry which is preliminary data.</text>
</comment>
<organism evidence="1 2">
    <name type="scientific">Alternaria panax</name>
    <dbReference type="NCBI Taxonomy" id="48097"/>
    <lineage>
        <taxon>Eukaryota</taxon>
        <taxon>Fungi</taxon>
        <taxon>Dikarya</taxon>
        <taxon>Ascomycota</taxon>
        <taxon>Pezizomycotina</taxon>
        <taxon>Dothideomycetes</taxon>
        <taxon>Pleosporomycetidae</taxon>
        <taxon>Pleosporales</taxon>
        <taxon>Pleosporineae</taxon>
        <taxon>Pleosporaceae</taxon>
        <taxon>Alternaria</taxon>
        <taxon>Alternaria sect. Panax</taxon>
    </lineage>
</organism>
<dbReference type="AlphaFoldDB" id="A0AAD4IKK8"/>
<evidence type="ECO:0000313" key="2">
    <source>
        <dbReference type="Proteomes" id="UP001199106"/>
    </source>
</evidence>
<proteinExistence type="predicted"/>
<protein>
    <submittedName>
        <fullName evidence="1">Uncharacterized protein</fullName>
    </submittedName>
</protein>
<dbReference type="EMBL" id="JAANER010000001">
    <property type="protein sequence ID" value="KAG9196488.1"/>
    <property type="molecule type" value="Genomic_DNA"/>
</dbReference>
<keyword evidence="2" id="KW-1185">Reference proteome</keyword>
<sequence>MGTTMMSDVDFVEEADVLGIMELFTRELECEGRPRRLLQKDVSSGFLEVEVKNGDTELWKRLRLKKAQDRAGPNHKVTQGSMLK</sequence>